<evidence type="ECO:0000313" key="6">
    <source>
        <dbReference type="Proteomes" id="UP000248423"/>
    </source>
</evidence>
<evidence type="ECO:0000256" key="1">
    <source>
        <dbReference type="ARBA" id="ARBA00001946"/>
    </source>
</evidence>
<dbReference type="STRING" id="1448318.A0A319EGD9"/>
<dbReference type="AlphaFoldDB" id="A0A319EGD9"/>
<dbReference type="SFLD" id="SFLDS00005">
    <property type="entry name" value="Isoprenoid_Synthase_Type_I"/>
    <property type="match status" value="1"/>
</dbReference>
<dbReference type="Proteomes" id="UP000248423">
    <property type="component" value="Unassembled WGS sequence"/>
</dbReference>
<dbReference type="GO" id="GO:0046872">
    <property type="term" value="F:metal ion binding"/>
    <property type="evidence" value="ECO:0007669"/>
    <property type="project" value="UniProtKB-KW"/>
</dbReference>
<dbReference type="InterPro" id="IPR034686">
    <property type="entry name" value="Terpene_cyclase-like_2"/>
</dbReference>
<reference evidence="5 6" key="1">
    <citation type="submission" date="2018-02" db="EMBL/GenBank/DDBJ databases">
        <title>The genomes of Aspergillus section Nigri reveals drivers in fungal speciation.</title>
        <authorList>
            <consortium name="DOE Joint Genome Institute"/>
            <person name="Vesth T.C."/>
            <person name="Nybo J."/>
            <person name="Theobald S."/>
            <person name="Brandl J."/>
            <person name="Frisvad J.C."/>
            <person name="Nielsen K.F."/>
            <person name="Lyhne E.K."/>
            <person name="Kogle M.E."/>
            <person name="Kuo A."/>
            <person name="Riley R."/>
            <person name="Clum A."/>
            <person name="Nolan M."/>
            <person name="Lipzen A."/>
            <person name="Salamov A."/>
            <person name="Henrissat B."/>
            <person name="Wiebenga A."/>
            <person name="De vries R.P."/>
            <person name="Grigoriev I.V."/>
            <person name="Mortensen U.H."/>
            <person name="Andersen M.R."/>
            <person name="Baker S.E."/>
        </authorList>
    </citation>
    <scope>NUCLEOTIDE SEQUENCE [LARGE SCALE GENOMIC DNA]</scope>
    <source>
        <strain evidence="5 6">CBS 121057</strain>
    </source>
</reference>
<evidence type="ECO:0000313" key="5">
    <source>
        <dbReference type="EMBL" id="PYI08581.1"/>
    </source>
</evidence>
<proteinExistence type="inferred from homology"/>
<dbReference type="SFLD" id="SFLDG01020">
    <property type="entry name" value="Terpene_Cyclase_Like_2"/>
    <property type="match status" value="1"/>
</dbReference>
<dbReference type="EC" id="4.2.3.-" evidence="4"/>
<keyword evidence="4" id="KW-0479">Metal-binding</keyword>
<dbReference type="EMBL" id="KZ826333">
    <property type="protein sequence ID" value="PYI08581.1"/>
    <property type="molecule type" value="Genomic_DNA"/>
</dbReference>
<evidence type="ECO:0000256" key="2">
    <source>
        <dbReference type="ARBA" id="ARBA00006333"/>
    </source>
</evidence>
<dbReference type="PANTHER" id="PTHR35201">
    <property type="entry name" value="TERPENE SYNTHASE"/>
    <property type="match status" value="1"/>
</dbReference>
<dbReference type="InterPro" id="IPR008949">
    <property type="entry name" value="Isoprenoid_synthase_dom_sf"/>
</dbReference>
<sequence length="356" mass="39868">MASAARVDVIKQLQRETITIQGLRSAFARWPFGVNKHLDQVRADVECTLRTRFKDHPKLQKLVQGDYGLFGATSWPCANYMELLIATYLSLWLFMWDDALDSDVGELAHDFDAGQLYRAETLGFVKTHLGLDDPQVVSTSSNGVIQSFDQIGAALRSSCSVDQRRTFLKEFRLFMDKSEIEQSLRLRTGLVNLDEYSRYRRGTSAVRVVLAINQYCHGIDLPPDVTKDPDYTTLWHLTNVNIYSVNDLLSVKKELAQGSAGSLVPILYAELGSAQKAADQVMRIVTLTIAEFDQAAERLVTRHGGKSAELARELETFIVGCRYYCTGNLTWSLSTGRYGVHQELEDDRLTIALGGA</sequence>
<dbReference type="PANTHER" id="PTHR35201:SF4">
    <property type="entry name" value="BETA-PINACENE SYNTHASE-RELATED"/>
    <property type="match status" value="1"/>
</dbReference>
<keyword evidence="4" id="KW-0456">Lyase</keyword>
<evidence type="ECO:0000256" key="3">
    <source>
        <dbReference type="ARBA" id="ARBA00022842"/>
    </source>
</evidence>
<comment type="cofactor">
    <cofactor evidence="1 4">
        <name>Mg(2+)</name>
        <dbReference type="ChEBI" id="CHEBI:18420"/>
    </cofactor>
</comment>
<evidence type="ECO:0000256" key="4">
    <source>
        <dbReference type="RuleBase" id="RU366034"/>
    </source>
</evidence>
<dbReference type="OrthoDB" id="2861623at2759"/>
<keyword evidence="6" id="KW-1185">Reference proteome</keyword>
<dbReference type="VEuPathDB" id="FungiDB:BO78DRAFT_416476"/>
<comment type="similarity">
    <text evidence="2 4">Belongs to the terpene synthase family.</text>
</comment>
<gene>
    <name evidence="5" type="ORF">BO78DRAFT_416476</name>
</gene>
<dbReference type="GO" id="GO:0010333">
    <property type="term" value="F:terpene synthase activity"/>
    <property type="evidence" value="ECO:0007669"/>
    <property type="project" value="InterPro"/>
</dbReference>
<dbReference type="SUPFAM" id="SSF48576">
    <property type="entry name" value="Terpenoid synthases"/>
    <property type="match status" value="1"/>
</dbReference>
<accession>A0A319EGD9</accession>
<dbReference type="Pfam" id="PF19086">
    <property type="entry name" value="Terpene_syn_C_2"/>
    <property type="match status" value="1"/>
</dbReference>
<protein>
    <recommendedName>
        <fullName evidence="4">Terpene synthase</fullName>
        <ecNumber evidence="4">4.2.3.-</ecNumber>
    </recommendedName>
</protein>
<dbReference type="Gene3D" id="1.10.600.10">
    <property type="entry name" value="Farnesyl Diphosphate Synthase"/>
    <property type="match status" value="1"/>
</dbReference>
<name>A0A319EGD9_ASPSB</name>
<dbReference type="GO" id="GO:0008299">
    <property type="term" value="P:isoprenoid biosynthetic process"/>
    <property type="evidence" value="ECO:0007669"/>
    <property type="project" value="UniProtKB-ARBA"/>
</dbReference>
<organism evidence="5 6">
    <name type="scientific">Aspergillus sclerotiicarbonarius (strain CBS 121057 / IBT 28362)</name>
    <dbReference type="NCBI Taxonomy" id="1448318"/>
    <lineage>
        <taxon>Eukaryota</taxon>
        <taxon>Fungi</taxon>
        <taxon>Dikarya</taxon>
        <taxon>Ascomycota</taxon>
        <taxon>Pezizomycotina</taxon>
        <taxon>Eurotiomycetes</taxon>
        <taxon>Eurotiomycetidae</taxon>
        <taxon>Eurotiales</taxon>
        <taxon>Aspergillaceae</taxon>
        <taxon>Aspergillus</taxon>
        <taxon>Aspergillus subgen. Circumdati</taxon>
    </lineage>
</organism>
<keyword evidence="3 4" id="KW-0460">Magnesium</keyword>